<reference evidence="4 5" key="1">
    <citation type="submission" date="2019-03" db="EMBL/GenBank/DDBJ databases">
        <title>First draft genome of Liparis tanakae, snailfish: a comprehensive survey of snailfish specific genes.</title>
        <authorList>
            <person name="Kim W."/>
            <person name="Song I."/>
            <person name="Jeong J.-H."/>
            <person name="Kim D."/>
            <person name="Kim S."/>
            <person name="Ryu S."/>
            <person name="Song J.Y."/>
            <person name="Lee S.K."/>
        </authorList>
    </citation>
    <scope>NUCLEOTIDE SEQUENCE [LARGE SCALE GENOMIC DNA]</scope>
    <source>
        <tissue evidence="4">Muscle</tissue>
    </source>
</reference>
<dbReference type="Proteomes" id="UP000314294">
    <property type="component" value="Unassembled WGS sequence"/>
</dbReference>
<dbReference type="AlphaFoldDB" id="A0A4Z2ICX9"/>
<dbReference type="EMBL" id="SRLO01000104">
    <property type="protein sequence ID" value="TNN75345.1"/>
    <property type="molecule type" value="Genomic_DNA"/>
</dbReference>
<evidence type="ECO:0000256" key="2">
    <source>
        <dbReference type="PROSITE-ProRule" id="PRU00191"/>
    </source>
</evidence>
<protein>
    <submittedName>
        <fullName evidence="4">Hematopoietic SH2 domain-containing</fullName>
    </submittedName>
</protein>
<dbReference type="SMART" id="SM00252">
    <property type="entry name" value="SH2"/>
    <property type="match status" value="1"/>
</dbReference>
<proteinExistence type="predicted"/>
<evidence type="ECO:0000313" key="4">
    <source>
        <dbReference type="EMBL" id="TNN75345.1"/>
    </source>
</evidence>
<dbReference type="OrthoDB" id="67310at2759"/>
<dbReference type="PANTHER" id="PTHR14388">
    <property type="entry name" value="T CELL-SPECIFIC ADAPTER PROTEIN TSAD"/>
    <property type="match status" value="1"/>
</dbReference>
<dbReference type="PROSITE" id="PS50001">
    <property type="entry name" value="SH2"/>
    <property type="match status" value="1"/>
</dbReference>
<keyword evidence="1 2" id="KW-0727">SH2 domain</keyword>
<comment type="caution">
    <text evidence="4">The sequence shown here is derived from an EMBL/GenBank/DDBJ whole genome shotgun (WGS) entry which is preliminary data.</text>
</comment>
<dbReference type="PANTHER" id="PTHR14388:SF3">
    <property type="entry name" value="HEMATOPOIETIC SH2 DOMAIN-CONTAINING PROTEIN"/>
    <property type="match status" value="1"/>
</dbReference>
<keyword evidence="5" id="KW-1185">Reference proteome</keyword>
<gene>
    <name evidence="4" type="primary">hsh2d_1</name>
    <name evidence="4" type="ORF">EYF80_014392</name>
</gene>
<name>A0A4Z2ICX9_9TELE</name>
<dbReference type="Pfam" id="PF00017">
    <property type="entry name" value="SH2"/>
    <property type="match status" value="1"/>
</dbReference>
<evidence type="ECO:0000259" key="3">
    <source>
        <dbReference type="PROSITE" id="PS50001"/>
    </source>
</evidence>
<evidence type="ECO:0000313" key="5">
    <source>
        <dbReference type="Proteomes" id="UP000314294"/>
    </source>
</evidence>
<dbReference type="InterPro" id="IPR000980">
    <property type="entry name" value="SH2"/>
</dbReference>
<dbReference type="GO" id="GO:0005737">
    <property type="term" value="C:cytoplasm"/>
    <property type="evidence" value="ECO:0007669"/>
    <property type="project" value="TreeGrafter"/>
</dbReference>
<dbReference type="PRINTS" id="PR00401">
    <property type="entry name" value="SH2DOMAIN"/>
</dbReference>
<sequence length="138" mass="16151">MSCLEHDAVTWFTESQLQLVIRNGNIPKWFHGIISRKVAEELLVYRPPGYFLIRVSESRIGYSLSYRADDRCRHFMIDALEDGHYVIVGENRRHRCLQDMVDFHKHTPIQPFSQVLTVPCGQVRNEYRCHTSLVCVCV</sequence>
<dbReference type="Gene3D" id="3.30.505.10">
    <property type="entry name" value="SH2 domain"/>
    <property type="match status" value="1"/>
</dbReference>
<organism evidence="4 5">
    <name type="scientific">Liparis tanakae</name>
    <name type="common">Tanaka's snailfish</name>
    <dbReference type="NCBI Taxonomy" id="230148"/>
    <lineage>
        <taxon>Eukaryota</taxon>
        <taxon>Metazoa</taxon>
        <taxon>Chordata</taxon>
        <taxon>Craniata</taxon>
        <taxon>Vertebrata</taxon>
        <taxon>Euteleostomi</taxon>
        <taxon>Actinopterygii</taxon>
        <taxon>Neopterygii</taxon>
        <taxon>Teleostei</taxon>
        <taxon>Neoteleostei</taxon>
        <taxon>Acanthomorphata</taxon>
        <taxon>Eupercaria</taxon>
        <taxon>Perciformes</taxon>
        <taxon>Cottioidei</taxon>
        <taxon>Cottales</taxon>
        <taxon>Liparidae</taxon>
        <taxon>Liparis</taxon>
    </lineage>
</organism>
<feature type="domain" description="SH2" evidence="3">
    <location>
        <begin position="29"/>
        <end position="120"/>
    </location>
</feature>
<evidence type="ECO:0000256" key="1">
    <source>
        <dbReference type="ARBA" id="ARBA00022999"/>
    </source>
</evidence>
<accession>A0A4Z2ICX9</accession>
<dbReference type="InterPro" id="IPR036860">
    <property type="entry name" value="SH2_dom_sf"/>
</dbReference>
<dbReference type="SUPFAM" id="SSF55550">
    <property type="entry name" value="SH2 domain"/>
    <property type="match status" value="1"/>
</dbReference>